<dbReference type="SUPFAM" id="SSF52540">
    <property type="entry name" value="P-loop containing nucleoside triphosphate hydrolases"/>
    <property type="match status" value="1"/>
</dbReference>
<name>X8CJJ2_MYCXE</name>
<evidence type="ECO:0000259" key="2">
    <source>
        <dbReference type="PROSITE" id="PS51199"/>
    </source>
</evidence>
<accession>X8CJJ2</accession>
<protein>
    <submittedName>
        <fullName evidence="3">DnaB-like helicase C terminal domain protein</fullName>
    </submittedName>
</protein>
<keyword evidence="3" id="KW-0347">Helicase</keyword>
<gene>
    <name evidence="3" type="ORF">I553_8595</name>
</gene>
<dbReference type="InterPro" id="IPR007694">
    <property type="entry name" value="DNA_helicase_DnaB-like_C"/>
</dbReference>
<feature type="domain" description="SF4 helicase" evidence="2">
    <location>
        <begin position="1"/>
        <end position="31"/>
    </location>
</feature>
<dbReference type="SUPFAM" id="SSF51294">
    <property type="entry name" value="Hedgehog/intein (Hint) domain"/>
    <property type="match status" value="1"/>
</dbReference>
<dbReference type="Gene3D" id="3.40.50.300">
    <property type="entry name" value="P-loop containing nucleotide triphosphate hydrolases"/>
    <property type="match status" value="1"/>
</dbReference>
<keyword evidence="3" id="KW-0378">Hydrolase</keyword>
<evidence type="ECO:0000313" key="3">
    <source>
        <dbReference type="EMBL" id="EUA56547.1"/>
    </source>
</evidence>
<dbReference type="PATRIC" id="fig|1299334.3.peg.2695"/>
<comment type="function">
    <text evidence="1">The intein is an endonuclease.</text>
</comment>
<dbReference type="Pfam" id="PF03796">
    <property type="entry name" value="DnaB_C"/>
    <property type="match status" value="1"/>
</dbReference>
<dbReference type="GO" id="GO:0006260">
    <property type="term" value="P:DNA replication"/>
    <property type="evidence" value="ECO:0007669"/>
    <property type="project" value="InterPro"/>
</dbReference>
<keyword evidence="3" id="KW-0067">ATP-binding</keyword>
<dbReference type="InterPro" id="IPR036844">
    <property type="entry name" value="Hint_dom_sf"/>
</dbReference>
<keyword evidence="3" id="KW-0547">Nucleotide-binding</keyword>
<dbReference type="GO" id="GO:0005524">
    <property type="term" value="F:ATP binding"/>
    <property type="evidence" value="ECO:0007669"/>
    <property type="project" value="InterPro"/>
</dbReference>
<dbReference type="AlphaFoldDB" id="X8CJJ2"/>
<dbReference type="GO" id="GO:0003678">
    <property type="term" value="F:DNA helicase activity"/>
    <property type="evidence" value="ECO:0007669"/>
    <property type="project" value="InterPro"/>
</dbReference>
<dbReference type="PROSITE" id="PS51199">
    <property type="entry name" value="SF4_HELICASE"/>
    <property type="match status" value="1"/>
</dbReference>
<dbReference type="EMBL" id="JAOB01000029">
    <property type="protein sequence ID" value="EUA56547.1"/>
    <property type="molecule type" value="Genomic_DNA"/>
</dbReference>
<dbReference type="SMART" id="SM00306">
    <property type="entry name" value="HintN"/>
    <property type="match status" value="1"/>
</dbReference>
<evidence type="ECO:0000256" key="1">
    <source>
        <dbReference type="ARBA" id="ARBA00044940"/>
    </source>
</evidence>
<sequence length="134" mass="14035">MPTGFHELDEVTNGLHPGQMIIVAARPGVGKALALDTPLPTPSGWTTMGDVAVGDELLGADGQPTRVIAATDVMMGRPCYEVEFSDGTVIVADADHQWPTGYGVRTTAELRCGLDSIAAAGSIARYAERRSPPT</sequence>
<comment type="caution">
    <text evidence="3">The sequence shown here is derived from an EMBL/GenBank/DDBJ whole genome shotgun (WGS) entry which is preliminary data.</text>
</comment>
<proteinExistence type="predicted"/>
<reference evidence="3" key="1">
    <citation type="submission" date="2014-01" db="EMBL/GenBank/DDBJ databases">
        <authorList>
            <person name="Brown-Elliot B."/>
            <person name="Wallace R."/>
            <person name="Lenaerts A."/>
            <person name="Ordway D."/>
            <person name="DeGroote M.A."/>
            <person name="Parker T."/>
            <person name="Sizemore C."/>
            <person name="Tallon L.J."/>
            <person name="Sadzewicz L.K."/>
            <person name="Sengamalay N."/>
            <person name="Fraser C.M."/>
            <person name="Hine E."/>
            <person name="Shefchek K.A."/>
            <person name="Das S.P."/>
            <person name="Tettelin H."/>
        </authorList>
    </citation>
    <scope>NUCLEOTIDE SEQUENCE [LARGE SCALE GENOMIC DNA]</scope>
    <source>
        <strain evidence="3">4042</strain>
    </source>
</reference>
<dbReference type="InterPro" id="IPR027417">
    <property type="entry name" value="P-loop_NTPase"/>
</dbReference>
<dbReference type="InterPro" id="IPR003587">
    <property type="entry name" value="Hint_dom_N"/>
</dbReference>
<organism evidence="3">
    <name type="scientific">Mycobacterium xenopi 4042</name>
    <dbReference type="NCBI Taxonomy" id="1299334"/>
    <lineage>
        <taxon>Bacteria</taxon>
        <taxon>Bacillati</taxon>
        <taxon>Actinomycetota</taxon>
        <taxon>Actinomycetes</taxon>
        <taxon>Mycobacteriales</taxon>
        <taxon>Mycobacteriaceae</taxon>
        <taxon>Mycobacterium</taxon>
    </lineage>
</organism>